<dbReference type="InterPro" id="IPR051715">
    <property type="entry name" value="Intimin-Invasin_domain"/>
</dbReference>
<proteinExistence type="inferred from homology"/>
<dbReference type="AlphaFoldDB" id="A0A3S4HVY0"/>
<dbReference type="InterPro" id="IPR024519">
    <property type="entry name" value="IAT_beta"/>
</dbReference>
<evidence type="ECO:0000313" key="3">
    <source>
        <dbReference type="EMBL" id="VEB59065.1"/>
    </source>
</evidence>
<gene>
    <name evidence="3" type="ORF">NCTC6754_05731</name>
</gene>
<evidence type="ECO:0000259" key="2">
    <source>
        <dbReference type="Pfam" id="PF11924"/>
    </source>
</evidence>
<dbReference type="GO" id="GO:0009279">
    <property type="term" value="C:cell outer membrane"/>
    <property type="evidence" value="ECO:0007669"/>
    <property type="project" value="TreeGrafter"/>
</dbReference>
<dbReference type="Proteomes" id="UP000269208">
    <property type="component" value="Chromosome"/>
</dbReference>
<dbReference type="EMBL" id="LR134190">
    <property type="protein sequence ID" value="VEB59065.1"/>
    <property type="molecule type" value="Genomic_DNA"/>
</dbReference>
<evidence type="ECO:0000256" key="1">
    <source>
        <dbReference type="ARBA" id="ARBA00010116"/>
    </source>
</evidence>
<accession>A0A3S4HVY0</accession>
<sequence>MDGCSASIRFWMPTSVYSHLRGGIGGEVYKDSLAFSGNYYFPLTGWKMSAAHELHDERPGIWL</sequence>
<evidence type="ECO:0000313" key="4">
    <source>
        <dbReference type="Proteomes" id="UP000269208"/>
    </source>
</evidence>
<dbReference type="Gene3D" id="2.40.160.160">
    <property type="entry name" value="Inverse autotransporter, beta-domain"/>
    <property type="match status" value="1"/>
</dbReference>
<dbReference type="InterPro" id="IPR038177">
    <property type="entry name" value="IAT_beta_sf"/>
</dbReference>
<dbReference type="PANTHER" id="PTHR39576">
    <property type="entry name" value="ATTACHING AND EFFACING PROTEIN HOMOLOG-RELATED-RELATED"/>
    <property type="match status" value="1"/>
</dbReference>
<dbReference type="Pfam" id="PF11924">
    <property type="entry name" value="IAT_beta"/>
    <property type="match status" value="1"/>
</dbReference>
<name>A0A3S4HVY0_SALET</name>
<dbReference type="PANTHER" id="PTHR39576:SF2">
    <property type="entry name" value="ATTACHING AND EFFACING PROTEIN HOMOLOG-RELATED"/>
    <property type="match status" value="1"/>
</dbReference>
<feature type="domain" description="Inverse autotransporter beta-domain" evidence="2">
    <location>
        <begin position="17"/>
        <end position="59"/>
    </location>
</feature>
<organism evidence="3 4">
    <name type="scientific">Salmonella enterica I</name>
    <dbReference type="NCBI Taxonomy" id="59201"/>
    <lineage>
        <taxon>Bacteria</taxon>
        <taxon>Pseudomonadati</taxon>
        <taxon>Pseudomonadota</taxon>
        <taxon>Gammaproteobacteria</taxon>
        <taxon>Enterobacterales</taxon>
        <taxon>Enterobacteriaceae</taxon>
        <taxon>Salmonella</taxon>
    </lineage>
</organism>
<reference evidence="3 4" key="1">
    <citation type="submission" date="2018-12" db="EMBL/GenBank/DDBJ databases">
        <authorList>
            <consortium name="Pathogen Informatics"/>
        </authorList>
    </citation>
    <scope>NUCLEOTIDE SEQUENCE [LARGE SCALE GENOMIC DNA]</scope>
    <source>
        <strain evidence="3 4">NCTC6754</strain>
    </source>
</reference>
<comment type="similarity">
    <text evidence="1">Belongs to the intimin/invasin family.</text>
</comment>
<protein>
    <submittedName>
        <fullName evidence="3">Invasin</fullName>
    </submittedName>
</protein>